<comment type="subunit">
    <text evidence="6">Component of the heptameric LSM1-LSM7 complex that forms a seven-membered ring structure with a donut shape.</text>
</comment>
<evidence type="ECO:0000256" key="5">
    <source>
        <dbReference type="ARBA" id="ARBA00023274"/>
    </source>
</evidence>
<dbReference type="GeneID" id="9699265"/>
<feature type="domain" description="Sm" evidence="7">
    <location>
        <begin position="7"/>
        <end position="82"/>
    </location>
</feature>
<reference evidence="8 9" key="2">
    <citation type="journal article" date="2012" name="Proc. Natl. Acad. Sci. U.S.A.">
        <title>Gain and loss of multiple functionally related, horizontally transferred genes in the reduced genomes of two microsporidian parasites.</title>
        <authorList>
            <person name="Pombert J.-F."/>
            <person name="Selman M."/>
            <person name="Burki F."/>
            <person name="Bardell F.T."/>
            <person name="Farinelli L."/>
            <person name="Solter L.F."/>
            <person name="Whitman D.W."/>
            <person name="Weiss L.M."/>
            <person name="Corradi N."/>
            <person name="Keeling P.J."/>
        </authorList>
    </citation>
    <scope>NUCLEOTIDE SEQUENCE [LARGE SCALE GENOMIC DNA]</scope>
    <source>
        <strain evidence="8 9">ATCC 50506</strain>
    </source>
</reference>
<keyword evidence="5 6" id="KW-0687">Ribonucleoprotein</keyword>
<evidence type="ECO:0000256" key="1">
    <source>
        <dbReference type="ARBA" id="ARBA00006850"/>
    </source>
</evidence>
<dbReference type="SUPFAM" id="SSF50182">
    <property type="entry name" value="Sm-like ribonucleoproteins"/>
    <property type="match status" value="1"/>
</dbReference>
<dbReference type="KEGG" id="ein:Eint_051370"/>
<dbReference type="RefSeq" id="XP_003072944.1">
    <property type="nucleotide sequence ID" value="XM_003072898.1"/>
</dbReference>
<accession>E0S6Z8</accession>
<dbReference type="PANTHER" id="PTHR15588:SF8">
    <property type="entry name" value="U6 SNRNA-ASSOCIATED SM-LIKE PROTEIN LSM1"/>
    <property type="match status" value="1"/>
</dbReference>
<dbReference type="GO" id="GO:0000932">
    <property type="term" value="C:P-body"/>
    <property type="evidence" value="ECO:0007669"/>
    <property type="project" value="UniProtKB-SubCell"/>
</dbReference>
<dbReference type="SMART" id="SM00651">
    <property type="entry name" value="Sm"/>
    <property type="match status" value="1"/>
</dbReference>
<comment type="similarity">
    <text evidence="1 6">Belongs to the snRNP Sm proteins family.</text>
</comment>
<dbReference type="Pfam" id="PF01423">
    <property type="entry name" value="LSM"/>
    <property type="match status" value="1"/>
</dbReference>
<dbReference type="GO" id="GO:0003729">
    <property type="term" value="F:mRNA binding"/>
    <property type="evidence" value="ECO:0007669"/>
    <property type="project" value="TreeGrafter"/>
</dbReference>
<dbReference type="OrthoDB" id="10263346at2759"/>
<dbReference type="PANTHER" id="PTHR15588">
    <property type="entry name" value="LSM1"/>
    <property type="match status" value="1"/>
</dbReference>
<proteinExistence type="inferred from homology"/>
<dbReference type="InterPro" id="IPR010920">
    <property type="entry name" value="LSM_dom_sf"/>
</dbReference>
<evidence type="ECO:0000256" key="6">
    <source>
        <dbReference type="RuleBase" id="RU365047"/>
    </source>
</evidence>
<keyword evidence="3 6" id="KW-0507">mRNA processing</keyword>
<evidence type="ECO:0000313" key="9">
    <source>
        <dbReference type="Proteomes" id="UP000002313"/>
    </source>
</evidence>
<organism evidence="8 9">
    <name type="scientific">Encephalitozoon intestinalis (strain ATCC 50506)</name>
    <name type="common">Microsporidian parasite</name>
    <name type="synonym">Septata intestinalis</name>
    <dbReference type="NCBI Taxonomy" id="876142"/>
    <lineage>
        <taxon>Eukaryota</taxon>
        <taxon>Fungi</taxon>
        <taxon>Fungi incertae sedis</taxon>
        <taxon>Microsporidia</taxon>
        <taxon>Unikaryonidae</taxon>
        <taxon>Encephalitozoon</taxon>
    </lineage>
</organism>
<comment type="subcellular location">
    <subcellularLocation>
        <location evidence="6">Cytoplasm</location>
    </subcellularLocation>
    <subcellularLocation>
        <location evidence="6">Cytoplasm</location>
        <location evidence="6">P-body</location>
    </subcellularLocation>
</comment>
<evidence type="ECO:0000256" key="2">
    <source>
        <dbReference type="ARBA" id="ARBA00022490"/>
    </source>
</evidence>
<keyword evidence="9" id="KW-1185">Reference proteome</keyword>
<comment type="function">
    <text evidence="6">Component of the cytoplasmic LSM1-LSM7 complex which is involved in mRNA degradation.</text>
</comment>
<evidence type="ECO:0000256" key="3">
    <source>
        <dbReference type="ARBA" id="ARBA00022664"/>
    </source>
</evidence>
<dbReference type="GO" id="GO:0006397">
    <property type="term" value="P:mRNA processing"/>
    <property type="evidence" value="ECO:0007669"/>
    <property type="project" value="UniProtKB-UniRule"/>
</dbReference>
<dbReference type="HOGENOM" id="CLU_076902_8_4_1"/>
<dbReference type="GO" id="GO:1990904">
    <property type="term" value="C:ribonucleoprotein complex"/>
    <property type="evidence" value="ECO:0007669"/>
    <property type="project" value="UniProtKB-KW"/>
</dbReference>
<dbReference type="InterPro" id="IPR044642">
    <property type="entry name" value="PTHR15588"/>
</dbReference>
<dbReference type="InterPro" id="IPR001163">
    <property type="entry name" value="Sm_dom_euk/arc"/>
</dbReference>
<gene>
    <name evidence="6" type="primary">LSM1</name>
    <name evidence="8" type="ORF">Eint_051370</name>
</gene>
<dbReference type="AlphaFoldDB" id="E0S6Z8"/>
<dbReference type="PROSITE" id="PS52002">
    <property type="entry name" value="SM"/>
    <property type="match status" value="1"/>
</dbReference>
<name>E0S6Z8_ENCIT</name>
<dbReference type="InterPro" id="IPR034104">
    <property type="entry name" value="Lsm1"/>
</dbReference>
<sequence length="109" mass="12939">MLDEDFDNTRDYEKYLEQEVVVMLRDGRYLYGVMKSFDQFNSITLDKVIERIFHDGKYGERKHELFIVRGENITMIGLKSPEIAEELTQVNFWDLREEIQALQAQTQVG</sequence>
<reference evidence="8 9" key="1">
    <citation type="journal article" date="2010" name="Nat. Commun.">
        <title>The complete sequence of the smallest known nuclear genome from the microsporidian Encephalitozoon intestinalis.</title>
        <authorList>
            <person name="Corradi N."/>
            <person name="Pombert J.-F."/>
            <person name="Farinelli L."/>
            <person name="Didier E.S."/>
            <person name="Keeling P.J."/>
        </authorList>
    </citation>
    <scope>NUCLEOTIDE SEQUENCE [LARGE SCALE GENOMIC DNA]</scope>
    <source>
        <strain evidence="8 9">ATCC 50506</strain>
    </source>
</reference>
<keyword evidence="4 6" id="KW-0694">RNA-binding</keyword>
<keyword evidence="2 6" id="KW-0963">Cytoplasm</keyword>
<dbReference type="InterPro" id="IPR047575">
    <property type="entry name" value="Sm"/>
</dbReference>
<dbReference type="GO" id="GO:1990726">
    <property type="term" value="C:Lsm1-7-Pat1 complex"/>
    <property type="evidence" value="ECO:0007669"/>
    <property type="project" value="TreeGrafter"/>
</dbReference>
<dbReference type="Gene3D" id="2.30.30.100">
    <property type="match status" value="1"/>
</dbReference>
<dbReference type="Proteomes" id="UP000002313">
    <property type="component" value="Chromosome V"/>
</dbReference>
<dbReference type="GO" id="GO:0000290">
    <property type="term" value="P:deadenylation-dependent decapping of nuclear-transcribed mRNA"/>
    <property type="evidence" value="ECO:0007669"/>
    <property type="project" value="TreeGrafter"/>
</dbReference>
<evidence type="ECO:0000313" key="8">
    <source>
        <dbReference type="EMBL" id="ADM11584.1"/>
    </source>
</evidence>
<evidence type="ECO:0000259" key="7">
    <source>
        <dbReference type="PROSITE" id="PS52002"/>
    </source>
</evidence>
<evidence type="ECO:0000256" key="4">
    <source>
        <dbReference type="ARBA" id="ARBA00022884"/>
    </source>
</evidence>
<dbReference type="VEuPathDB" id="MicrosporidiaDB:Eint_051370"/>
<dbReference type="EMBL" id="CP001946">
    <property type="protein sequence ID" value="ADM11584.1"/>
    <property type="molecule type" value="Genomic_DNA"/>
</dbReference>
<dbReference type="CDD" id="cd01728">
    <property type="entry name" value="LSm1"/>
    <property type="match status" value="1"/>
</dbReference>
<protein>
    <recommendedName>
        <fullName evidence="6">U6 snRNA-associated Sm-like protein LSm1</fullName>
    </recommendedName>
</protein>